<dbReference type="AlphaFoldDB" id="A0A3L6EEJ8"/>
<gene>
    <name evidence="2" type="ORF">Zm00014a_009075</name>
</gene>
<dbReference type="EMBL" id="NCVQ01000007">
    <property type="protein sequence ID" value="PWZ19474.1"/>
    <property type="molecule type" value="Genomic_DNA"/>
</dbReference>
<feature type="compositionally biased region" description="Basic and acidic residues" evidence="1">
    <location>
        <begin position="1"/>
        <end position="15"/>
    </location>
</feature>
<evidence type="ECO:0000313" key="3">
    <source>
        <dbReference type="Proteomes" id="UP000251960"/>
    </source>
</evidence>
<protein>
    <submittedName>
        <fullName evidence="2">Uncharacterized protein</fullName>
    </submittedName>
</protein>
<sequence>MELRPRRTAEADHPGTRRAGMQGCWGQTAPAPAPDPRPRSCPCPEAEQFAARAHAEAEQAYLRARRVARLNTTHICAHGVAGDPGGIPDHAVHRDAAS</sequence>
<evidence type="ECO:0000313" key="2">
    <source>
        <dbReference type="EMBL" id="PWZ19474.1"/>
    </source>
</evidence>
<feature type="compositionally biased region" description="Pro residues" evidence="1">
    <location>
        <begin position="31"/>
        <end position="41"/>
    </location>
</feature>
<name>A0A3L6EEJ8_MAIZE</name>
<feature type="region of interest" description="Disordered" evidence="1">
    <location>
        <begin position="1"/>
        <end position="42"/>
    </location>
</feature>
<accession>A0A3L6EEJ8</accession>
<comment type="caution">
    <text evidence="2">The sequence shown here is derived from an EMBL/GenBank/DDBJ whole genome shotgun (WGS) entry which is preliminary data.</text>
</comment>
<feature type="region of interest" description="Disordered" evidence="1">
    <location>
        <begin position="79"/>
        <end position="98"/>
    </location>
</feature>
<evidence type="ECO:0000256" key="1">
    <source>
        <dbReference type="SAM" id="MobiDB-lite"/>
    </source>
</evidence>
<proteinExistence type="predicted"/>
<reference evidence="2 3" key="1">
    <citation type="journal article" date="2018" name="Nat. Genet.">
        <title>Extensive intraspecific gene order and gene structural variations between Mo17 and other maize genomes.</title>
        <authorList>
            <person name="Sun S."/>
            <person name="Zhou Y."/>
            <person name="Chen J."/>
            <person name="Shi J."/>
            <person name="Zhao H."/>
            <person name="Zhao H."/>
            <person name="Song W."/>
            <person name="Zhang M."/>
            <person name="Cui Y."/>
            <person name="Dong X."/>
            <person name="Liu H."/>
            <person name="Ma X."/>
            <person name="Jiao Y."/>
            <person name="Wang B."/>
            <person name="Wei X."/>
            <person name="Stein J.C."/>
            <person name="Glaubitz J.C."/>
            <person name="Lu F."/>
            <person name="Yu G."/>
            <person name="Liang C."/>
            <person name="Fengler K."/>
            <person name="Li B."/>
            <person name="Rafalski A."/>
            <person name="Schnable P.S."/>
            <person name="Ware D.H."/>
            <person name="Buckler E.S."/>
            <person name="Lai J."/>
        </authorList>
    </citation>
    <scope>NUCLEOTIDE SEQUENCE [LARGE SCALE GENOMIC DNA]</scope>
    <source>
        <strain evidence="3">cv. Missouri 17</strain>
        <tissue evidence="2">Seedling</tissue>
    </source>
</reference>
<organism evidence="2 3">
    <name type="scientific">Zea mays</name>
    <name type="common">Maize</name>
    <dbReference type="NCBI Taxonomy" id="4577"/>
    <lineage>
        <taxon>Eukaryota</taxon>
        <taxon>Viridiplantae</taxon>
        <taxon>Streptophyta</taxon>
        <taxon>Embryophyta</taxon>
        <taxon>Tracheophyta</taxon>
        <taxon>Spermatophyta</taxon>
        <taxon>Magnoliopsida</taxon>
        <taxon>Liliopsida</taxon>
        <taxon>Poales</taxon>
        <taxon>Poaceae</taxon>
        <taxon>PACMAD clade</taxon>
        <taxon>Panicoideae</taxon>
        <taxon>Andropogonodae</taxon>
        <taxon>Andropogoneae</taxon>
        <taxon>Tripsacinae</taxon>
        <taxon>Zea</taxon>
    </lineage>
</organism>
<dbReference type="Proteomes" id="UP000251960">
    <property type="component" value="Chromosome 6"/>
</dbReference>